<keyword evidence="5 24" id="KW-0328">Glycosyltransferase</keyword>
<dbReference type="Pfam" id="PF00852">
    <property type="entry name" value="Glyco_transf_10"/>
    <property type="match status" value="1"/>
</dbReference>
<comment type="catalytic activity">
    <reaction evidence="19">
        <text>an N-acetyl-alpha-neuraminyl-(2-&gt;3)-beta-D-galactosyl-(1-&gt;4)-N-acetyl-beta-D-glucosaminyl derivative + GDP-beta-L-fucose = an alpha-Neu5Ac-(2-&gt;3)-beta-D-Gal-(1-&gt;4)-[alpha-L-Fuc-(1-&gt;3)]-beta-D-GlcNAc derivative + GDP + H(+)</text>
        <dbReference type="Rhea" id="RHEA:56076"/>
        <dbReference type="ChEBI" id="CHEBI:15378"/>
        <dbReference type="ChEBI" id="CHEBI:57273"/>
        <dbReference type="ChEBI" id="CHEBI:58189"/>
        <dbReference type="ChEBI" id="CHEBI:136545"/>
        <dbReference type="ChEBI" id="CHEBI:139509"/>
    </reaction>
    <physiologicalReaction direction="left-to-right" evidence="19">
        <dbReference type="Rhea" id="RHEA:56077"/>
    </physiologicalReaction>
</comment>
<keyword evidence="8" id="KW-0735">Signal-anchor</keyword>
<feature type="domain" description="Fucosyltransferase N-terminal" evidence="27">
    <location>
        <begin position="119"/>
        <end position="225"/>
    </location>
</feature>
<evidence type="ECO:0000256" key="20">
    <source>
        <dbReference type="ARBA" id="ARBA00036757"/>
    </source>
</evidence>
<evidence type="ECO:0000256" key="8">
    <source>
        <dbReference type="ARBA" id="ARBA00022968"/>
    </source>
</evidence>
<dbReference type="AlphaFoldDB" id="A0A5C6NAG4"/>
<proteinExistence type="inferred from homology"/>
<evidence type="ECO:0000256" key="6">
    <source>
        <dbReference type="ARBA" id="ARBA00022679"/>
    </source>
</evidence>
<dbReference type="InterPro" id="IPR031481">
    <property type="entry name" value="Glyco_tran_10_N"/>
</dbReference>
<dbReference type="Pfam" id="PF17039">
    <property type="entry name" value="Glyco_tran_10_N"/>
    <property type="match status" value="1"/>
</dbReference>
<keyword evidence="6 24" id="KW-0808">Transferase</keyword>
<dbReference type="PANTHER" id="PTHR11929:SF10">
    <property type="entry name" value="4-GALACTOSYL-N-ACETYLGLUCOSAMINIDE 3-ALPHA-L-FUCOSYLTRANSFERASE 9"/>
    <property type="match status" value="1"/>
</dbReference>
<feature type="region of interest" description="Disordered" evidence="25">
    <location>
        <begin position="1"/>
        <end position="20"/>
    </location>
</feature>
<evidence type="ECO:0000256" key="16">
    <source>
        <dbReference type="ARBA" id="ARBA00036053"/>
    </source>
</evidence>
<dbReference type="EC" id="2.4.1.-" evidence="24"/>
<comment type="caution">
    <text evidence="28">The sequence shown here is derived from an EMBL/GenBank/DDBJ whole genome shotgun (WGS) entry which is preliminary data.</text>
</comment>
<dbReference type="GO" id="GO:0006629">
    <property type="term" value="P:lipid metabolic process"/>
    <property type="evidence" value="ECO:0007669"/>
    <property type="project" value="UniProtKB-KW"/>
</dbReference>
<organism evidence="28 29">
    <name type="scientific">Takifugu flavidus</name>
    <name type="common">sansaifugu</name>
    <dbReference type="NCBI Taxonomy" id="433684"/>
    <lineage>
        <taxon>Eukaryota</taxon>
        <taxon>Metazoa</taxon>
        <taxon>Chordata</taxon>
        <taxon>Craniata</taxon>
        <taxon>Vertebrata</taxon>
        <taxon>Euteleostomi</taxon>
        <taxon>Actinopterygii</taxon>
        <taxon>Neopterygii</taxon>
        <taxon>Teleostei</taxon>
        <taxon>Neoteleostei</taxon>
        <taxon>Acanthomorphata</taxon>
        <taxon>Eupercaria</taxon>
        <taxon>Tetraodontiformes</taxon>
        <taxon>Tetradontoidea</taxon>
        <taxon>Tetraodontidae</taxon>
        <taxon>Takifugu</taxon>
    </lineage>
</organism>
<name>A0A5C6NAG4_9TELE</name>
<dbReference type="InterPro" id="IPR038577">
    <property type="entry name" value="GT10-like_C_sf"/>
</dbReference>
<evidence type="ECO:0000256" key="18">
    <source>
        <dbReference type="ARBA" id="ARBA00036295"/>
    </source>
</evidence>
<comment type="pathway">
    <text evidence="2">Glycolipid biosynthesis.</text>
</comment>
<sequence>MYVKGLRPTIQENTQEKKEATSYNLAGNRTEETEVHLTTDWSRVQPLGPGWSFDSVLTGVTAGKMNPPNVKKSLYLAKAAAIGLTCSAVFAFLLYFEPPTSSCQYPSHSQDHSVAEPQEKPIVLLWFWPLSVKFDFKDCPHYFSIDSCILTDDRSLYSKAKGVIFYHKDTYWYTDTLPKDPRPYFQRWIWFNVESPTNTPRKPGIEHLFNLTLSYRRDGGIVERYEMSIPDSDTTEDFVLPKKDKMVCWIVSNNSPVTGTSTRDKYYRELSQHIKVDVFGKAYGNFLRHEEYYSTIASCKFYLAFENSIHRDYMTEKINGPFAAGSVPVVLGPPRENYEQFYPSNSFIHVNDFPDVKSLAEFLLSLDKNEENYMRYFEWRKFFTVTPHLLTVAKEFIHPICFTCDYIARDSEFSVIPDIYDWYFN</sequence>
<comment type="catalytic activity">
    <reaction evidence="15">
        <text>a beta-D-galactosyl-(1-&gt;4)-N-acetyl-beta-D-glucosaminyl derivative + GDP-beta-L-fucose = a beta-D-galactosyl-(1-&gt;4)-[alpha-L-fucosyl-(1-&gt;3)]-N-acetyl-beta-D-glucosaminyl derivative + GDP + H(+)</text>
        <dbReference type="Rhea" id="RHEA:14257"/>
        <dbReference type="ChEBI" id="CHEBI:15378"/>
        <dbReference type="ChEBI" id="CHEBI:57273"/>
        <dbReference type="ChEBI" id="CHEBI:58189"/>
        <dbReference type="ChEBI" id="CHEBI:133507"/>
        <dbReference type="ChEBI" id="CHEBI:137941"/>
        <dbReference type="EC" id="2.4.1.152"/>
    </reaction>
    <physiologicalReaction direction="left-to-right" evidence="15">
        <dbReference type="Rhea" id="RHEA:14258"/>
    </physiologicalReaction>
</comment>
<evidence type="ECO:0000313" key="29">
    <source>
        <dbReference type="Proteomes" id="UP000324091"/>
    </source>
</evidence>
<comment type="subunit">
    <text evidence="4">Homodimer.</text>
</comment>
<comment type="pathway">
    <text evidence="1">Protein modification; protein glycosylation.</text>
</comment>
<accession>A0A5C6NAG4</accession>
<keyword evidence="10 24" id="KW-0333">Golgi apparatus</keyword>
<evidence type="ECO:0000256" key="3">
    <source>
        <dbReference type="ARBA" id="ARBA00008919"/>
    </source>
</evidence>
<dbReference type="SUPFAM" id="SSF53756">
    <property type="entry name" value="UDP-Glycosyltransferase/glycogen phosphorylase"/>
    <property type="match status" value="1"/>
</dbReference>
<comment type="catalytic activity">
    <reaction evidence="18">
        <text>alpha-N-glycoloylneuraminosyl-(2-&gt;3)-beta-D-galactosyl-(1-&gt;4)-N-acetyl-beta-D-glucosaminyl-(1-&gt;3)-beta-D-galactosyl-(1-&gt;4)-N-acetyl-beta-D-glucosaminyl-(1-&gt;3)-beta-D-galactosyl-(1-&gt;4)-beta-D-glucosyl-(1&lt;-&gt;1')-ceramide + GDP-beta-L-fucose = alpha-N-glycoloylneuraminosyl-(2-&gt;3)-beta-D-galactosyl-(1-&gt;4)-N-acetyl-beta-D-glucosaminyl-(1-&gt;3)-beta-D-galactosyl-(1-&gt;4)-[alpha-L-fucosyl-(1-&gt;3)]-N-acetyl-beta-D-glucosaminyl-(1-&gt;3)-beta-D-galactosyl-(1-&gt;4)-beta-D-glucosyl-(1&lt;-&gt;1')-ceramide + GDP + H(+)</text>
        <dbReference type="Rhea" id="RHEA:48388"/>
        <dbReference type="ChEBI" id="CHEBI:15378"/>
        <dbReference type="ChEBI" id="CHEBI:57273"/>
        <dbReference type="ChEBI" id="CHEBI:58189"/>
        <dbReference type="ChEBI" id="CHEBI:90383"/>
        <dbReference type="ChEBI" id="CHEBI:90384"/>
    </reaction>
    <physiologicalReaction direction="left-to-right" evidence="18">
        <dbReference type="Rhea" id="RHEA:48389"/>
    </physiologicalReaction>
</comment>
<keyword evidence="11" id="KW-0443">Lipid metabolism</keyword>
<evidence type="ECO:0000256" key="22">
    <source>
        <dbReference type="ARBA" id="ARBA00043828"/>
    </source>
</evidence>
<evidence type="ECO:0000256" key="5">
    <source>
        <dbReference type="ARBA" id="ARBA00022676"/>
    </source>
</evidence>
<dbReference type="UniPathway" id="UPA00378"/>
<dbReference type="Proteomes" id="UP000324091">
    <property type="component" value="Chromosome 4"/>
</dbReference>
<evidence type="ECO:0000256" key="12">
    <source>
        <dbReference type="ARBA" id="ARBA00023136"/>
    </source>
</evidence>
<keyword evidence="9 24" id="KW-1133">Transmembrane helix</keyword>
<comment type="catalytic activity">
    <reaction evidence="16">
        <text>alpha-D-galactosyl-(1-&gt;3)-beta-D-galactosyl-(1-&gt;4)-N-acetyl-beta-D-glucosaminyl-(1-&gt;3)-beta-D-galactosyl-(1-&gt;4)-beta-D-glucosyl-(1&lt;-&gt;1')-ceramide + GDP-beta-L-fucose = a neolactoside IV(3)-alpha-Gal,III(3)-alpha-Fuc-nLc4Cer + GDP + H(+)</text>
        <dbReference type="Rhea" id="RHEA:48380"/>
        <dbReference type="ChEBI" id="CHEBI:15378"/>
        <dbReference type="ChEBI" id="CHEBI:57273"/>
        <dbReference type="ChEBI" id="CHEBI:58189"/>
        <dbReference type="ChEBI" id="CHEBI:90380"/>
        <dbReference type="ChEBI" id="CHEBI:90381"/>
    </reaction>
    <physiologicalReaction direction="left-to-right" evidence="16">
        <dbReference type="Rhea" id="RHEA:48381"/>
    </physiologicalReaction>
</comment>
<keyword evidence="14" id="KW-0325">Glycoprotein</keyword>
<feature type="domain" description="Fucosyltransferase C-terminal" evidence="26">
    <location>
        <begin position="241"/>
        <end position="422"/>
    </location>
</feature>
<gene>
    <name evidence="28" type="ORF">D4764_04G0012840</name>
</gene>
<evidence type="ECO:0000256" key="19">
    <source>
        <dbReference type="ARBA" id="ARBA00036481"/>
    </source>
</evidence>
<evidence type="ECO:0000256" key="14">
    <source>
        <dbReference type="ARBA" id="ARBA00023180"/>
    </source>
</evidence>
<evidence type="ECO:0000256" key="4">
    <source>
        <dbReference type="ARBA" id="ARBA00011738"/>
    </source>
</evidence>
<dbReference type="InterPro" id="IPR001503">
    <property type="entry name" value="Glyco_trans_10"/>
</dbReference>
<evidence type="ECO:0000256" key="24">
    <source>
        <dbReference type="RuleBase" id="RU003832"/>
    </source>
</evidence>
<dbReference type="InterPro" id="IPR055270">
    <property type="entry name" value="Glyco_tran_10_C"/>
</dbReference>
<evidence type="ECO:0000256" key="15">
    <source>
        <dbReference type="ARBA" id="ARBA00029329"/>
    </source>
</evidence>
<keyword evidence="7 24" id="KW-0812">Transmembrane</keyword>
<dbReference type="GO" id="GO:0017083">
    <property type="term" value="F:4-galactosyl-N-acetylglucosaminide 3-alpha-L-fucosyltransferase activity"/>
    <property type="evidence" value="ECO:0007669"/>
    <property type="project" value="UniProtKB-EC"/>
</dbReference>
<evidence type="ECO:0000259" key="26">
    <source>
        <dbReference type="Pfam" id="PF00852"/>
    </source>
</evidence>
<comment type="catalytic activity">
    <reaction evidence="20">
        <text>a neolactoside nLc4Cer + GDP-beta-L-fucose = a neolactoside III(3)-alpha-Fuc-nLc4Cer + GDP + H(+)</text>
        <dbReference type="Rhea" id="RHEA:48376"/>
        <dbReference type="ChEBI" id="CHEBI:15378"/>
        <dbReference type="ChEBI" id="CHEBI:57273"/>
        <dbReference type="ChEBI" id="CHEBI:58189"/>
        <dbReference type="ChEBI" id="CHEBI:90376"/>
        <dbReference type="ChEBI" id="CHEBI:90379"/>
    </reaction>
    <physiologicalReaction direction="left-to-right" evidence="20">
        <dbReference type="Rhea" id="RHEA:48377"/>
    </physiologicalReaction>
</comment>
<keyword evidence="12 24" id="KW-0472">Membrane</keyword>
<evidence type="ECO:0000256" key="23">
    <source>
        <dbReference type="ARBA" id="ARBA00043838"/>
    </source>
</evidence>
<comment type="catalytic activity">
    <reaction evidence="22">
        <text>beta-D-Gal-(1-&gt;4)-beta-D-GlcNAc-(1-&gt;3)-beta-D-Gal-(1-&gt;4)-D-Glc + GDP-beta-L-fucose = beta-D-Gal-(1-&gt;4)-[alpha-L-Fuc-(1-&gt;3)]-beta-D-GlcNAc-(1-&gt;3)-beta-D-Gal-(1-&gt;4)-D-Glc + GDP + H(+)</text>
        <dbReference type="Rhea" id="RHEA:77187"/>
        <dbReference type="ChEBI" id="CHEBI:15378"/>
        <dbReference type="ChEBI" id="CHEBI:57273"/>
        <dbReference type="ChEBI" id="CHEBI:58189"/>
        <dbReference type="ChEBI" id="CHEBI:60239"/>
        <dbReference type="ChEBI" id="CHEBI:61352"/>
    </reaction>
    <physiologicalReaction direction="left-to-right" evidence="22">
        <dbReference type="Rhea" id="RHEA:77188"/>
    </physiologicalReaction>
</comment>
<evidence type="ECO:0000256" key="25">
    <source>
        <dbReference type="SAM" id="MobiDB-lite"/>
    </source>
</evidence>
<dbReference type="EMBL" id="RHFK02000017">
    <property type="protein sequence ID" value="TWW62637.1"/>
    <property type="molecule type" value="Genomic_DNA"/>
</dbReference>
<comment type="subcellular location">
    <subcellularLocation>
        <location evidence="24">Golgi apparatus</location>
        <location evidence="24">Golgi stack membrane</location>
        <topology evidence="24">Single-pass type II membrane protein</topology>
    </subcellularLocation>
    <subcellularLocation>
        <location evidence="21">Golgi apparatus</location>
        <location evidence="21">trans-Golgi network membrane</location>
        <topology evidence="21">Single-pass type II membrane protein</topology>
    </subcellularLocation>
</comment>
<dbReference type="GO" id="GO:0032580">
    <property type="term" value="C:Golgi cisterna membrane"/>
    <property type="evidence" value="ECO:0007669"/>
    <property type="project" value="UniProtKB-SubCell"/>
</dbReference>
<protein>
    <recommendedName>
        <fullName evidence="24">Fucosyltransferase</fullName>
        <ecNumber evidence="24">2.4.1.-</ecNumber>
    </recommendedName>
</protein>
<dbReference type="PANTHER" id="PTHR11929">
    <property type="entry name" value="ALPHA- 1,3 -FUCOSYLTRANSFERASE"/>
    <property type="match status" value="1"/>
</dbReference>
<reference evidence="28 29" key="1">
    <citation type="submission" date="2019-04" db="EMBL/GenBank/DDBJ databases">
        <title>Chromosome genome assembly for Takifugu flavidus.</title>
        <authorList>
            <person name="Xiao S."/>
        </authorList>
    </citation>
    <scope>NUCLEOTIDE SEQUENCE [LARGE SCALE GENOMIC DNA]</scope>
    <source>
        <strain evidence="28">HTHZ2018</strain>
        <tissue evidence="28">Muscle</tissue>
    </source>
</reference>
<evidence type="ECO:0000256" key="17">
    <source>
        <dbReference type="ARBA" id="ARBA00036234"/>
    </source>
</evidence>
<evidence type="ECO:0000256" key="1">
    <source>
        <dbReference type="ARBA" id="ARBA00004922"/>
    </source>
</evidence>
<evidence type="ECO:0000256" key="11">
    <source>
        <dbReference type="ARBA" id="ARBA00023098"/>
    </source>
</evidence>
<evidence type="ECO:0000256" key="21">
    <source>
        <dbReference type="ARBA" id="ARBA00037848"/>
    </source>
</evidence>
<evidence type="ECO:0000256" key="9">
    <source>
        <dbReference type="ARBA" id="ARBA00022989"/>
    </source>
</evidence>
<keyword evidence="13" id="KW-1015">Disulfide bond</keyword>
<dbReference type="FunFam" id="3.40.50.11660:FF:000001">
    <property type="entry name" value="alpha-(1,3)-fucosyltransferase 9"/>
    <property type="match status" value="1"/>
</dbReference>
<keyword evidence="29" id="KW-1185">Reference proteome</keyword>
<dbReference type="Gene3D" id="3.40.50.11660">
    <property type="entry name" value="Glycosyl transferase family 10, C-terminal domain"/>
    <property type="match status" value="1"/>
</dbReference>
<comment type="catalytic activity">
    <reaction evidence="23">
        <text>an alpha-L-Fuc-(1-&gt;2)-beta-D-Gal-(1-&gt;4)-beta-D-GlcNAc derivative + GDP-beta-L-fucose = an alpha-L-Fuc-(1-&gt;2)-beta-D-Gal-(1-&gt;4)-[alpha-L-Fuc-(1-&gt;3)]-beta-D-GlcNAc derivative + GDP + H(+)</text>
        <dbReference type="Rhea" id="RHEA:77191"/>
        <dbReference type="ChEBI" id="CHEBI:15378"/>
        <dbReference type="ChEBI" id="CHEBI:57273"/>
        <dbReference type="ChEBI" id="CHEBI:58189"/>
        <dbReference type="ChEBI" id="CHEBI:133510"/>
        <dbReference type="ChEBI" id="CHEBI:195560"/>
    </reaction>
    <physiologicalReaction direction="left-to-right" evidence="23">
        <dbReference type="Rhea" id="RHEA:77192"/>
    </physiologicalReaction>
</comment>
<evidence type="ECO:0000313" key="28">
    <source>
        <dbReference type="EMBL" id="TWW62637.1"/>
    </source>
</evidence>
<evidence type="ECO:0000256" key="7">
    <source>
        <dbReference type="ARBA" id="ARBA00022692"/>
    </source>
</evidence>
<evidence type="ECO:0000256" key="2">
    <source>
        <dbReference type="ARBA" id="ARBA00004934"/>
    </source>
</evidence>
<evidence type="ECO:0000256" key="13">
    <source>
        <dbReference type="ARBA" id="ARBA00023157"/>
    </source>
</evidence>
<feature type="transmembrane region" description="Helical" evidence="24">
    <location>
        <begin position="74"/>
        <end position="96"/>
    </location>
</feature>
<comment type="catalytic activity">
    <reaction evidence="17">
        <text>an alpha-Neu5Ac-(2-&gt;3)-beta-D-Gal-(1-&gt;4)-beta-D-GlcNAc-(1-&gt;3)-beta-D-Gal-(1-&gt;4)-beta-D-GlcNAc derivative + GDP-beta-L-fucose = an alpha-Neu5Ac-(2-&gt;3)-beta-D-Gal-(1-&gt;4)-beta-D-GlcNAc-(1-&gt;3)-beta-D-Gal-(1-&gt;4)-[alpha-L-Fuc-(1-&gt;3)]-beta-D-GlcNAc derivative + GDP + H(+)</text>
        <dbReference type="Rhea" id="RHEA:68044"/>
        <dbReference type="ChEBI" id="CHEBI:15378"/>
        <dbReference type="ChEBI" id="CHEBI:57273"/>
        <dbReference type="ChEBI" id="CHEBI:58189"/>
        <dbReference type="ChEBI" id="CHEBI:145343"/>
        <dbReference type="ChEBI" id="CHEBI:176900"/>
    </reaction>
    <physiologicalReaction direction="left-to-right" evidence="17">
        <dbReference type="Rhea" id="RHEA:68045"/>
    </physiologicalReaction>
</comment>
<evidence type="ECO:0000259" key="27">
    <source>
        <dbReference type="Pfam" id="PF17039"/>
    </source>
</evidence>
<evidence type="ECO:0000256" key="10">
    <source>
        <dbReference type="ARBA" id="ARBA00023034"/>
    </source>
</evidence>
<comment type="similarity">
    <text evidence="3 24">Belongs to the glycosyltransferase 10 family.</text>
</comment>